<dbReference type="OrthoDB" id="5293577at2"/>
<dbReference type="EMBL" id="CP020946">
    <property type="protein sequence ID" value="ASD63095.1"/>
    <property type="molecule type" value="Genomic_DNA"/>
</dbReference>
<proteinExistence type="predicted"/>
<dbReference type="RefSeq" id="WP_088564676.1">
    <property type="nucleotide sequence ID" value="NZ_CP020946.1"/>
</dbReference>
<reference evidence="1 2" key="1">
    <citation type="submission" date="2017-04" db="EMBL/GenBank/DDBJ databases">
        <title>Whole genome sequence of Bdellovibrio bacteriovorus strain SSB218315.</title>
        <authorList>
            <person name="Oyedara O."/>
            <person name="Rodriguez-Perez M.A."/>
        </authorList>
    </citation>
    <scope>NUCLEOTIDE SEQUENCE [LARGE SCALE GENOMIC DNA]</scope>
    <source>
        <strain evidence="1 2">SSB218315</strain>
    </source>
</reference>
<accession>A0A1Z3N6K2</accession>
<sequence length="143" mass="16083">MRSSYTTLMQSKYFNPAFNSAIFDGPVRIYFAQFHEALALKIYFLIQQKLTVEMANAKEVSKAAGANILVMVYPTEDSFLLSFEDAAKHISPLEVEKWHDDVVIGLRGPIADENLDLLVESLRLTMENWRPAAMLKASAPAEV</sequence>
<name>A0A1Z3N6K2_BDEBC</name>
<dbReference type="Proteomes" id="UP000197003">
    <property type="component" value="Chromosome"/>
</dbReference>
<evidence type="ECO:0000313" key="2">
    <source>
        <dbReference type="Proteomes" id="UP000197003"/>
    </source>
</evidence>
<dbReference type="AlphaFoldDB" id="A0A1Z3N6K2"/>
<protein>
    <submittedName>
        <fullName evidence="1">Uncharacterized protein</fullName>
    </submittedName>
</protein>
<evidence type="ECO:0000313" key="1">
    <source>
        <dbReference type="EMBL" id="ASD63095.1"/>
    </source>
</evidence>
<organism evidence="1 2">
    <name type="scientific">Bdellovibrio bacteriovorus</name>
    <dbReference type="NCBI Taxonomy" id="959"/>
    <lineage>
        <taxon>Bacteria</taxon>
        <taxon>Pseudomonadati</taxon>
        <taxon>Bdellovibrionota</taxon>
        <taxon>Bdellovibrionia</taxon>
        <taxon>Bdellovibrionales</taxon>
        <taxon>Pseudobdellovibrionaceae</taxon>
        <taxon>Bdellovibrio</taxon>
    </lineage>
</organism>
<gene>
    <name evidence="1" type="ORF">B9G79_05690</name>
</gene>